<evidence type="ECO:0000313" key="10">
    <source>
        <dbReference type="EMBL" id="CAG8591553.1"/>
    </source>
</evidence>
<dbReference type="GO" id="GO:0005886">
    <property type="term" value="C:plasma membrane"/>
    <property type="evidence" value="ECO:0007669"/>
    <property type="project" value="UniProtKB-SubCell"/>
</dbReference>
<dbReference type="PROSITE" id="PS50263">
    <property type="entry name" value="CN_HYDROLASE"/>
    <property type="match status" value="1"/>
</dbReference>
<dbReference type="AlphaFoldDB" id="A0A9N9G9T5"/>
<evidence type="ECO:0000256" key="5">
    <source>
        <dbReference type="ARBA" id="ARBA00022989"/>
    </source>
</evidence>
<dbReference type="Proteomes" id="UP000789342">
    <property type="component" value="Unassembled WGS sequence"/>
</dbReference>
<keyword evidence="7" id="KW-0012">Acyltransferase</keyword>
<keyword evidence="2" id="KW-1003">Cell membrane</keyword>
<dbReference type="GO" id="GO:0016410">
    <property type="term" value="F:N-acyltransferase activity"/>
    <property type="evidence" value="ECO:0007669"/>
    <property type="project" value="InterPro"/>
</dbReference>
<evidence type="ECO:0000313" key="11">
    <source>
        <dbReference type="Proteomes" id="UP000789342"/>
    </source>
</evidence>
<keyword evidence="11" id="KW-1185">Reference proteome</keyword>
<evidence type="ECO:0000256" key="3">
    <source>
        <dbReference type="ARBA" id="ARBA00022679"/>
    </source>
</evidence>
<keyword evidence="5 8" id="KW-1133">Transmembrane helix</keyword>
<organism evidence="10 11">
    <name type="scientific">Acaulospora morrowiae</name>
    <dbReference type="NCBI Taxonomy" id="94023"/>
    <lineage>
        <taxon>Eukaryota</taxon>
        <taxon>Fungi</taxon>
        <taxon>Fungi incertae sedis</taxon>
        <taxon>Mucoromycota</taxon>
        <taxon>Glomeromycotina</taxon>
        <taxon>Glomeromycetes</taxon>
        <taxon>Diversisporales</taxon>
        <taxon>Acaulosporaceae</taxon>
        <taxon>Acaulospora</taxon>
    </lineage>
</organism>
<comment type="subcellular location">
    <subcellularLocation>
        <location evidence="1">Cell membrane</location>
        <topology evidence="1">Multi-pass membrane protein</topology>
    </subcellularLocation>
</comment>
<dbReference type="Pfam" id="PF00795">
    <property type="entry name" value="CN_hydrolase"/>
    <property type="match status" value="1"/>
</dbReference>
<feature type="domain" description="CN hydrolase" evidence="9">
    <location>
        <begin position="177"/>
        <end position="408"/>
    </location>
</feature>
<evidence type="ECO:0000259" key="9">
    <source>
        <dbReference type="PROSITE" id="PS50263"/>
    </source>
</evidence>
<dbReference type="OrthoDB" id="2626014at2759"/>
<comment type="caution">
    <text evidence="10">The sequence shown here is derived from an EMBL/GenBank/DDBJ whole genome shotgun (WGS) entry which is preliminary data.</text>
</comment>
<evidence type="ECO:0000256" key="6">
    <source>
        <dbReference type="ARBA" id="ARBA00023136"/>
    </source>
</evidence>
<proteinExistence type="predicted"/>
<keyword evidence="3" id="KW-0808">Transferase</keyword>
<evidence type="ECO:0000256" key="8">
    <source>
        <dbReference type="SAM" id="Phobius"/>
    </source>
</evidence>
<keyword evidence="6 8" id="KW-0472">Membrane</keyword>
<feature type="transmembrane region" description="Helical" evidence="8">
    <location>
        <begin position="82"/>
        <end position="106"/>
    </location>
</feature>
<protein>
    <submittedName>
        <fullName evidence="10">1082_t:CDS:1</fullName>
    </submittedName>
</protein>
<dbReference type="InterPro" id="IPR004563">
    <property type="entry name" value="Apolipo_AcylTrfase"/>
</dbReference>
<dbReference type="EMBL" id="CAJVPV010005476">
    <property type="protein sequence ID" value="CAG8591553.1"/>
    <property type="molecule type" value="Genomic_DNA"/>
</dbReference>
<name>A0A9N9G9T5_9GLOM</name>
<evidence type="ECO:0000256" key="7">
    <source>
        <dbReference type="ARBA" id="ARBA00023315"/>
    </source>
</evidence>
<dbReference type="Gene3D" id="3.60.110.10">
    <property type="entry name" value="Carbon-nitrogen hydrolase"/>
    <property type="match status" value="1"/>
</dbReference>
<accession>A0A9N9G9T5</accession>
<feature type="transmembrane region" description="Helical" evidence="8">
    <location>
        <begin position="422"/>
        <end position="444"/>
    </location>
</feature>
<gene>
    <name evidence="10" type="ORF">AMORRO_LOCUS7368</name>
</gene>
<dbReference type="SUPFAM" id="SSF56317">
    <property type="entry name" value="Carbon-nitrogen hydrolase"/>
    <property type="match status" value="1"/>
</dbReference>
<feature type="transmembrane region" description="Helical" evidence="8">
    <location>
        <begin position="12"/>
        <end position="31"/>
    </location>
</feature>
<dbReference type="PANTHER" id="PTHR38686">
    <property type="entry name" value="APOLIPOPROTEIN N-ACYLTRANSFERASE"/>
    <property type="match status" value="1"/>
</dbReference>
<dbReference type="InterPro" id="IPR003010">
    <property type="entry name" value="C-N_Hydrolase"/>
</dbReference>
<feature type="transmembrane region" description="Helical" evidence="8">
    <location>
        <begin position="43"/>
        <end position="62"/>
    </location>
</feature>
<dbReference type="PANTHER" id="PTHR38686:SF1">
    <property type="entry name" value="APOLIPOPROTEIN N-ACYLTRANSFERASE"/>
    <property type="match status" value="1"/>
</dbReference>
<evidence type="ECO:0000256" key="2">
    <source>
        <dbReference type="ARBA" id="ARBA00022475"/>
    </source>
</evidence>
<dbReference type="GO" id="GO:0042158">
    <property type="term" value="P:lipoprotein biosynthetic process"/>
    <property type="evidence" value="ECO:0007669"/>
    <property type="project" value="InterPro"/>
</dbReference>
<keyword evidence="4 8" id="KW-0812">Transmembrane</keyword>
<feature type="transmembrane region" description="Helical" evidence="8">
    <location>
        <begin position="151"/>
        <end position="174"/>
    </location>
</feature>
<evidence type="ECO:0000256" key="1">
    <source>
        <dbReference type="ARBA" id="ARBA00004651"/>
    </source>
</evidence>
<sequence>MSNQMWLPKLTGITASICFGINVLIIISLTFDRLAKTCFQGWARFMVFPCVWTAIWNILVYNSGDLINYAFAFLGSIEMLQFASLSGLGGLNFLLAWGGTVGAHLINKLSLTSHSHESLLPTKNNQEDSSSLIMNTGRRNRKTFNIMTNPVLAYIVALFLIIGYGSIRISLAYIPFYQKNIESFVPSNLTKVGCVIGGVTVEHENSYYIERTRDLASNGTQFILWSEKVAIANDTKQLDDLTSGIKEVSRVYNTYIGFTYIDSSSPDGRKYNKLTVISPTGDVLIDYAKSNLVPVIENDISPGTDILQTFDTPDFGIIGGAICYDYNFPKLIGQASTHDVDFMLDTSLTWGPIGNYHPRINVIRSIENGFTHFRCNSYGISGIWGPYGEQYAAIQTLEDISFTFQVPLYRRVKTVYGVFGEALAWACLGFTAAFFIIIILIMYGPESAKKIVIRLAMKLRM</sequence>
<evidence type="ECO:0000256" key="4">
    <source>
        <dbReference type="ARBA" id="ARBA00022692"/>
    </source>
</evidence>
<dbReference type="InterPro" id="IPR036526">
    <property type="entry name" value="C-N_Hydrolase_sf"/>
</dbReference>
<reference evidence="10" key="1">
    <citation type="submission" date="2021-06" db="EMBL/GenBank/DDBJ databases">
        <authorList>
            <person name="Kallberg Y."/>
            <person name="Tangrot J."/>
            <person name="Rosling A."/>
        </authorList>
    </citation>
    <scope>NUCLEOTIDE SEQUENCE</scope>
    <source>
        <strain evidence="10">CL551</strain>
    </source>
</reference>